<dbReference type="Proteomes" id="UP001229421">
    <property type="component" value="Unassembled WGS sequence"/>
</dbReference>
<organism evidence="1 2">
    <name type="scientific">Tagetes erecta</name>
    <name type="common">African marigold</name>
    <dbReference type="NCBI Taxonomy" id="13708"/>
    <lineage>
        <taxon>Eukaryota</taxon>
        <taxon>Viridiplantae</taxon>
        <taxon>Streptophyta</taxon>
        <taxon>Embryophyta</taxon>
        <taxon>Tracheophyta</taxon>
        <taxon>Spermatophyta</taxon>
        <taxon>Magnoliopsida</taxon>
        <taxon>eudicotyledons</taxon>
        <taxon>Gunneridae</taxon>
        <taxon>Pentapetalae</taxon>
        <taxon>asterids</taxon>
        <taxon>campanulids</taxon>
        <taxon>Asterales</taxon>
        <taxon>Asteraceae</taxon>
        <taxon>Asteroideae</taxon>
        <taxon>Heliantheae alliance</taxon>
        <taxon>Tageteae</taxon>
        <taxon>Tagetes</taxon>
    </lineage>
</organism>
<proteinExistence type="predicted"/>
<name>A0AAD8KP14_TARER</name>
<evidence type="ECO:0000313" key="2">
    <source>
        <dbReference type="Proteomes" id="UP001229421"/>
    </source>
</evidence>
<dbReference type="SUPFAM" id="SSF56219">
    <property type="entry name" value="DNase I-like"/>
    <property type="match status" value="1"/>
</dbReference>
<dbReference type="EMBL" id="JAUHHV010000005">
    <property type="protein sequence ID" value="KAK1424776.1"/>
    <property type="molecule type" value="Genomic_DNA"/>
</dbReference>
<dbReference type="AlphaFoldDB" id="A0AAD8KP14"/>
<accession>A0AAD8KP14</accession>
<evidence type="ECO:0008006" key="3">
    <source>
        <dbReference type="Google" id="ProtNLM"/>
    </source>
</evidence>
<gene>
    <name evidence="1" type="ORF">QVD17_20114</name>
</gene>
<protein>
    <recommendedName>
        <fullName evidence="3">RNA-directed DNA polymerase, eukaryota</fullName>
    </recommendedName>
</protein>
<dbReference type="PANTHER" id="PTHR33710:SF64">
    <property type="entry name" value="ENDONUCLEASE_EXONUCLEASE_PHOSPHATASE DOMAIN-CONTAINING PROTEIN"/>
    <property type="match status" value="1"/>
</dbReference>
<evidence type="ECO:0000313" key="1">
    <source>
        <dbReference type="EMBL" id="KAK1424776.1"/>
    </source>
</evidence>
<reference evidence="1" key="1">
    <citation type="journal article" date="2023" name="bioRxiv">
        <title>Improved chromosome-level genome assembly for marigold (Tagetes erecta).</title>
        <authorList>
            <person name="Jiang F."/>
            <person name="Yuan L."/>
            <person name="Wang S."/>
            <person name="Wang H."/>
            <person name="Xu D."/>
            <person name="Wang A."/>
            <person name="Fan W."/>
        </authorList>
    </citation>
    <scope>NUCLEOTIDE SEQUENCE</scope>
    <source>
        <strain evidence="1">WSJ</strain>
        <tissue evidence="1">Leaf</tissue>
    </source>
</reference>
<keyword evidence="2" id="KW-1185">Reference proteome</keyword>
<dbReference type="InterPro" id="IPR036691">
    <property type="entry name" value="Endo/exonu/phosph_ase_sf"/>
</dbReference>
<dbReference type="Gene3D" id="3.60.10.10">
    <property type="entry name" value="Endonuclease/exonuclease/phosphatase"/>
    <property type="match status" value="1"/>
</dbReference>
<comment type="caution">
    <text evidence="1">The sequence shown here is derived from an EMBL/GenBank/DDBJ whole genome shotgun (WGS) entry which is preliminary data.</text>
</comment>
<sequence length="432" mass="49307">MDSQVHVFNVYAPQSNSAKSQLWDTLANCVSSLTGPIIMIGDFNEVRSPNERMNSRFNASASNMFNSFIHGLDLLEYHMCRKRFTYMSSDLTKLSKLDRMLVSMDFMAAWPNAVLSALDRGRPDHCPLILECSAMDFGPFPFRFFNSWLKNPQLPAIVSLAIQDSHSANFPSDKKLAIKLKNIKGAVKAWRASEIEKEQGSICIWEAEFANIESKAENGILNEDDISRHGTLKMNINLLNEKRGMDLRQKARSRWAVEGDENTQYFHGLFKAHASANRINGMSVNGVWNSSPVDIMQHAFQFFKSKFQENDIIRPTFISPSIGVLCDADKSFLVQHFSLVEIKAAVWECGSEKSPGYSMSEWRSDLTLVARSNQRRRLRRNRTVPHYLSFDFQIWRSSSSRLHHRCVSSVEPLVFVIVVSAKRLFTTVIYRV</sequence>
<dbReference type="PANTHER" id="PTHR33710">
    <property type="entry name" value="BNAC02G09200D PROTEIN"/>
    <property type="match status" value="1"/>
</dbReference>